<dbReference type="OrthoDB" id="4936315at2"/>
<evidence type="ECO:0000313" key="2">
    <source>
        <dbReference type="Proteomes" id="UP000008639"/>
    </source>
</evidence>
<evidence type="ECO:0000313" key="1">
    <source>
        <dbReference type="EMBL" id="ADX72993.1"/>
    </source>
</evidence>
<gene>
    <name evidence="1" type="ordered locus">Asphe3_18370</name>
</gene>
<protein>
    <submittedName>
        <fullName evidence="1">Uncharacterized protein</fullName>
    </submittedName>
</protein>
<accession>F0MBR0</accession>
<dbReference type="AlphaFoldDB" id="F0MBR0"/>
<dbReference type="RefSeq" id="WP_013600925.1">
    <property type="nucleotide sequence ID" value="NC_015145.1"/>
</dbReference>
<sequence>MFDIHKREYKDPLLGLKYVADPDRLVTLQRVAGLAHRPGAAFKMTVGEAVIPFEVTGDMLTDPETGQEFILRRFESFGASPTAKLLGQIEPYEFPDEETRARFLLLAAEALIVFGWSYDGFSQDEGFIRVDVGGRTLTLRDIARP</sequence>
<reference evidence="1 2" key="1">
    <citation type="journal article" date="2011" name="Stand. Genomic Sci.">
        <title>Complete genome sequence of Arthrobacter phenanthrenivorans type strain (Sphe3).</title>
        <authorList>
            <person name="Kallimanis A."/>
            <person name="Labutti K.M."/>
            <person name="Lapidus A."/>
            <person name="Clum A."/>
            <person name="Lykidis A."/>
            <person name="Mavromatis K."/>
            <person name="Pagani I."/>
            <person name="Liolios K."/>
            <person name="Ivanova N."/>
            <person name="Goodwin L."/>
            <person name="Pitluck S."/>
            <person name="Chen A."/>
            <person name="Palaniappan K."/>
            <person name="Markowitz V."/>
            <person name="Bristow J."/>
            <person name="Velentzas A.D."/>
            <person name="Perisynakis A."/>
            <person name="Ouzounis C.C."/>
            <person name="Kyrpides N.C."/>
            <person name="Koukkou A.I."/>
            <person name="Drainas C."/>
        </authorList>
    </citation>
    <scope>NUCLEOTIDE SEQUENCE [LARGE SCALE GENOMIC DNA]</scope>
    <source>
        <strain evidence="2">DSM 18606 / JCM 16027 / LMG 23796 / Sphe3</strain>
    </source>
</reference>
<dbReference type="KEGG" id="apn:Asphe3_18370"/>
<organism evidence="1 2">
    <name type="scientific">Pseudarthrobacter phenanthrenivorans (strain DSM 18606 / JCM 16027 / LMG 23796 / Sphe3)</name>
    <name type="common">Arthrobacter phenanthrenivorans</name>
    <dbReference type="NCBI Taxonomy" id="930171"/>
    <lineage>
        <taxon>Bacteria</taxon>
        <taxon>Bacillati</taxon>
        <taxon>Actinomycetota</taxon>
        <taxon>Actinomycetes</taxon>
        <taxon>Micrococcales</taxon>
        <taxon>Micrococcaceae</taxon>
        <taxon>Pseudarthrobacter</taxon>
    </lineage>
</organism>
<name>F0MBR0_PSEPM</name>
<dbReference type="EMBL" id="CP002379">
    <property type="protein sequence ID" value="ADX72993.1"/>
    <property type="molecule type" value="Genomic_DNA"/>
</dbReference>
<dbReference type="STRING" id="930171.Asphe3_18370"/>
<proteinExistence type="predicted"/>
<dbReference type="Proteomes" id="UP000008639">
    <property type="component" value="Chromosome"/>
</dbReference>
<dbReference type="HOGENOM" id="CLU_1782899_0_0_11"/>